<dbReference type="InterPro" id="IPR017853">
    <property type="entry name" value="GH"/>
</dbReference>
<keyword evidence="5 7" id="KW-0326">Glycosidase</keyword>
<dbReference type="GO" id="GO:0000016">
    <property type="term" value="F:lactase activity"/>
    <property type="evidence" value="ECO:0007669"/>
    <property type="project" value="Ensembl"/>
</dbReference>
<keyword evidence="9" id="KW-1133">Transmembrane helix</keyword>
<evidence type="ECO:0000256" key="5">
    <source>
        <dbReference type="ARBA" id="ARBA00023295"/>
    </source>
</evidence>
<comment type="subunit">
    <text evidence="2">Homodimer.</text>
</comment>
<keyword evidence="9" id="KW-0472">Membrane</keyword>
<gene>
    <name evidence="11" type="primary">LCT</name>
</gene>
<evidence type="ECO:0000256" key="4">
    <source>
        <dbReference type="ARBA" id="ARBA00023180"/>
    </source>
</evidence>
<protein>
    <submittedName>
        <fullName evidence="11">Lactase</fullName>
    </submittedName>
</protein>
<feature type="region of interest" description="Disordered" evidence="8">
    <location>
        <begin position="808"/>
        <end position="827"/>
    </location>
</feature>
<dbReference type="Gene3D" id="3.20.20.80">
    <property type="entry name" value="Glycosidases"/>
    <property type="match status" value="4"/>
</dbReference>
<dbReference type="PROSITE" id="PS00653">
    <property type="entry name" value="GLYCOSYL_HYDROL_F1_2"/>
    <property type="match status" value="3"/>
</dbReference>
<evidence type="ECO:0000256" key="7">
    <source>
        <dbReference type="RuleBase" id="RU004468"/>
    </source>
</evidence>
<feature type="signal peptide" evidence="10">
    <location>
        <begin position="1"/>
        <end position="19"/>
    </location>
</feature>
<keyword evidence="4" id="KW-0325">Glycoprotein</keyword>
<dbReference type="GO" id="GO:1901733">
    <property type="term" value="P:quercetin catabolic process"/>
    <property type="evidence" value="ECO:0007669"/>
    <property type="project" value="Ensembl"/>
</dbReference>
<dbReference type="Pfam" id="PF00232">
    <property type="entry name" value="Glyco_hydro_1"/>
    <property type="match status" value="4"/>
</dbReference>
<evidence type="ECO:0000313" key="12">
    <source>
        <dbReference type="Proteomes" id="UP000694392"/>
    </source>
</evidence>
<evidence type="ECO:0000256" key="9">
    <source>
        <dbReference type="SAM" id="Phobius"/>
    </source>
</evidence>
<dbReference type="GO" id="GO:0140749">
    <property type="term" value="F:phlorizin hydrolase activity"/>
    <property type="evidence" value="ECO:0007669"/>
    <property type="project" value="Ensembl"/>
</dbReference>
<evidence type="ECO:0000256" key="8">
    <source>
        <dbReference type="SAM" id="MobiDB-lite"/>
    </source>
</evidence>
<keyword evidence="12" id="KW-1185">Reference proteome</keyword>
<keyword evidence="3 7" id="KW-0378">Hydrolase</keyword>
<name>A0A8D0GGM8_SPHPU</name>
<evidence type="ECO:0000256" key="6">
    <source>
        <dbReference type="PROSITE-ProRule" id="PRU10055"/>
    </source>
</evidence>
<dbReference type="InterPro" id="IPR018120">
    <property type="entry name" value="Glyco_hydro_1_AS"/>
</dbReference>
<dbReference type="PANTHER" id="PTHR10353:SF38">
    <property type="entry name" value="LACTASE_PHLORIZIN HYDROLASE"/>
    <property type="match status" value="1"/>
</dbReference>
<evidence type="ECO:0000256" key="10">
    <source>
        <dbReference type="SAM" id="SignalP"/>
    </source>
</evidence>
<dbReference type="Ensembl" id="ENSSPUT00000006208.1">
    <property type="protein sequence ID" value="ENSSPUP00000005831.1"/>
    <property type="gene ID" value="ENSSPUG00000004436.1"/>
</dbReference>
<feature type="transmembrane region" description="Helical" evidence="9">
    <location>
        <begin position="1815"/>
        <end position="1838"/>
    </location>
</feature>
<dbReference type="OMA" id="AHWAEPK"/>
<feature type="active site" description="Nucleophile" evidence="6">
    <location>
        <position position="1216"/>
    </location>
</feature>
<reference evidence="11" key="1">
    <citation type="submission" date="2025-08" db="UniProtKB">
        <authorList>
            <consortium name="Ensembl"/>
        </authorList>
    </citation>
    <scope>IDENTIFICATION</scope>
</reference>
<feature type="chain" id="PRO_5034980419" evidence="10">
    <location>
        <begin position="20"/>
        <end position="1856"/>
    </location>
</feature>
<evidence type="ECO:0000256" key="2">
    <source>
        <dbReference type="ARBA" id="ARBA00011738"/>
    </source>
</evidence>
<organism evidence="11 12">
    <name type="scientific">Sphenodon punctatus</name>
    <name type="common">Tuatara</name>
    <name type="synonym">Hatteria punctata</name>
    <dbReference type="NCBI Taxonomy" id="8508"/>
    <lineage>
        <taxon>Eukaryota</taxon>
        <taxon>Metazoa</taxon>
        <taxon>Chordata</taxon>
        <taxon>Craniata</taxon>
        <taxon>Vertebrata</taxon>
        <taxon>Euteleostomi</taxon>
        <taxon>Lepidosauria</taxon>
        <taxon>Sphenodontia</taxon>
        <taxon>Sphenodontidae</taxon>
        <taxon>Sphenodon</taxon>
    </lineage>
</organism>
<dbReference type="PRINTS" id="PR00131">
    <property type="entry name" value="GLHYDRLASE1"/>
</dbReference>
<dbReference type="GO" id="GO:0098591">
    <property type="term" value="C:external side of apical plasma membrane"/>
    <property type="evidence" value="ECO:0007669"/>
    <property type="project" value="Ensembl"/>
</dbReference>
<dbReference type="GO" id="GO:0008422">
    <property type="term" value="F:beta-glucosidase activity"/>
    <property type="evidence" value="ECO:0007669"/>
    <property type="project" value="Ensembl"/>
</dbReference>
<evidence type="ECO:0000313" key="11">
    <source>
        <dbReference type="Ensembl" id="ENSSPUP00000005831.1"/>
    </source>
</evidence>
<reference evidence="11" key="2">
    <citation type="submission" date="2025-09" db="UniProtKB">
        <authorList>
            <consortium name="Ensembl"/>
        </authorList>
    </citation>
    <scope>IDENTIFICATION</scope>
</reference>
<dbReference type="GO" id="GO:2000892">
    <property type="term" value="P:cellobiose catabolic process"/>
    <property type="evidence" value="ECO:0007669"/>
    <property type="project" value="Ensembl"/>
</dbReference>
<proteinExistence type="inferred from homology"/>
<dbReference type="GeneTree" id="ENSGT00940000155324"/>
<dbReference type="Proteomes" id="UP000694392">
    <property type="component" value="Unplaced"/>
</dbReference>
<keyword evidence="9" id="KW-0812">Transmembrane</keyword>
<accession>A0A8D0GGM8</accession>
<sequence>MALACRIVLVSLLCLPSSGVDWGFVQSFIALAGPLTSQLVNDLNPPSKLPAEGVVNSVVAHADDLCHQPWLVFLPPYFSQLHATGVTHYKVFLPWTRILPEGNAKAVDEAQVQCYRQLLQTLTAASIKPVVILNGRDCPELVAAQLALHKTTTFANLFAEYADFAFRSFGDLVDTWLSFSHPPEDTGGLPPGESLPLQMLAFAHRRAYSLYQEKYSSKGKEKTGMSFYILMVSIFFSPQDSMDFLSLSLQYDCNAKVSLQKMLHGLQVILSNVVNCNNPGLHDDFYLFIVCSSHTENLAIQAKHQAAQDPPSSYQMVWEAFANQSESERDTFLQDVFPSSFLWGTSTGSFNVEGSWAEDGKEESIWDRFGHQGYVQMNQTADVACDSYHKRDYDIYLLRGLQSKLYKFSISWPRIFPDGRTNRLKLRGVNYYNKLIDSLLDSNIEPMVTLFHLDLPQALEDLGGWQNESIIDAFVDYADFCFETFGYRVKFWVTFHEPWVISYAGYGTGEHPPRIADPGVASYKVAHTILKAHARVWHWYNTRYRSQQHGKVGIVLNSDWAEPRSPTSPEDVMAAERYMQFMLGWFAHPIFVNGDYPDVLKSQIQQTNQQCSFPVAQLPSFSEEEKSLLKGSADFFGLSHYTSRLVSALANDTCTPGYENIGNFSQHTDPSWPETASPWIKVVPWGLRRLLRFVSEEYMGTKIPVYIAGNGVPTEYGTDVINDTKRMDYFRLYINEALKAIKLEEVDVQAYVARSLVDGFEGPAGYRRRFGLHYVNFEDTNRQRTPKESAYFFSTVIEKNGFPSAVPRRSPKLLTNDTPLPPRLPSLPASEVPSKAKVVWENFSRQSNFERDMYYYGTFPEGFIWGVSTSAYQTEGGWDADGKGPSIWDTFTHTPGNIKNNDTGDITCDSYNKIDADCYMLRALRVNSYRFSLSWPRIFPNGRNDSINSHGVRYYNQLIDNLMARNITPMVTLHHWDLPQALQDIGGWENPLLTELFDSFITFNEPIAISWIGYGVGAFPPNVQDDPGYAPYRITHALLKAHARAYHTYDQKYRASQKGVVSLSLNTEWAEPKAPDDPRDVEAADRYLQFMLGWFAHPIFKNGDYPEAMKWKVANRSDLQDLPSSRLPAFTEEEKMYIRGTADVFCLNFYSSKIIKHSTTRLRPYSYEHDQERTEEVNTSWPTSALEGMRAVAWGLRRLLNWIKEEYGNPPIYITENGVGIETSSDVDDTNRIFYYKTYIDEALKATRLDGVDLRGYVAWSLMDNFEWLNGYNPRFGLHQVDFGNPSRPRTPKRSAVYYAEVIHNNGIPLPKEEEFLYRTFPDNFVWSVASSSYQIEGAWREDGKGLSIWDRFAHTPLKISNSENGDVACDSYHKMETDVALLKEMGVPYYRFSVSWPRILPDGTTRQVNEAGLRYYERLVDALLAANIKPQVTIYHWDLPQALQNIGGWENDTIVQRFKEFAEVLFERLGDKVKFWITLNEPYVIAYLGHGAGVSAPGISLRPGQAPYTVGHNLIKAHAEVWHLYNETFRPSQGGVISITISSDWAEARNPYKQEDISAARRYLQFLAGWFSNPIFKNGDYPEVMKTRIRERSLAQGLTKSRLPEFTESEKQRIKGTYDFYGLNHYTSVLASNLNYPALISSYDSDRGVATVTDRTWLDSGSFWLKVNPPGFRKLLNWLKEEYNNPPIYVTENGISERGNVGLNDTWRIHYYRSYINEALKAIVFDGVDLRGYTAWCLMDNFEWATGYAERFGFHYTNYTDPSLSRIPKESTKYYSSIIRCNGFPSSACLQPQPEAGAWVPFLGLDLTPSTAEITLYVLFAVLIVGVLGLAVFSYKYGTLSKRFHKKIAIELSRM</sequence>
<dbReference type="InterPro" id="IPR033132">
    <property type="entry name" value="GH_1_N_CS"/>
</dbReference>
<evidence type="ECO:0000256" key="1">
    <source>
        <dbReference type="ARBA" id="ARBA00010838"/>
    </source>
</evidence>
<dbReference type="GO" id="GO:0005990">
    <property type="term" value="P:lactose catabolic process"/>
    <property type="evidence" value="ECO:0007669"/>
    <property type="project" value="Ensembl"/>
</dbReference>
<dbReference type="GO" id="GO:0042803">
    <property type="term" value="F:protein homodimerization activity"/>
    <property type="evidence" value="ECO:0007669"/>
    <property type="project" value="Ensembl"/>
</dbReference>
<feature type="active site" description="Nucleophile" evidence="6">
    <location>
        <position position="1693"/>
    </location>
</feature>
<dbReference type="PANTHER" id="PTHR10353">
    <property type="entry name" value="GLYCOSYL HYDROLASE"/>
    <property type="match status" value="1"/>
</dbReference>
<evidence type="ECO:0000256" key="3">
    <source>
        <dbReference type="ARBA" id="ARBA00022801"/>
    </source>
</evidence>
<dbReference type="SUPFAM" id="SSF51445">
    <property type="entry name" value="(Trans)glycosidases"/>
    <property type="match status" value="4"/>
</dbReference>
<comment type="similarity">
    <text evidence="1">Belongs to the glycosyl hydrolase 1 family.</text>
</comment>
<dbReference type="InterPro" id="IPR001360">
    <property type="entry name" value="Glyco_hydro_1"/>
</dbReference>
<dbReference type="FunFam" id="3.20.20.80:FF:000013">
    <property type="entry name" value="lactase-phlorizin hydrolase"/>
    <property type="match status" value="3"/>
</dbReference>
<keyword evidence="10" id="KW-0732">Signal</keyword>
<dbReference type="PROSITE" id="PS00572">
    <property type="entry name" value="GLYCOSYL_HYDROL_F1_1"/>
    <property type="match status" value="2"/>
</dbReference>